<dbReference type="SUPFAM" id="SSF55811">
    <property type="entry name" value="Nudix"/>
    <property type="match status" value="1"/>
</dbReference>
<feature type="domain" description="Nudix hydrolase" evidence="7">
    <location>
        <begin position="51"/>
        <end position="194"/>
    </location>
</feature>
<dbReference type="PROSITE" id="PS51462">
    <property type="entry name" value="NUDIX"/>
    <property type="match status" value="1"/>
</dbReference>
<reference evidence="8 9" key="1">
    <citation type="submission" date="2018-11" db="EMBL/GenBank/DDBJ databases">
        <authorList>
            <person name="Kleinhagauer T."/>
            <person name="Glaeser S.P."/>
            <person name="Spergser J."/>
            <person name="Ruckert C."/>
            <person name="Kaempfer P."/>
            <person name="Busse H.-J."/>
        </authorList>
    </citation>
    <scope>NUCLEOTIDE SEQUENCE [LARGE SCALE GENOMIC DNA]</scope>
    <source>
        <strain evidence="8 9">200CH</strain>
    </source>
</reference>
<organism evidence="8 9">
    <name type="scientific">Corynebacterium choanae</name>
    <dbReference type="NCBI Taxonomy" id="1862358"/>
    <lineage>
        <taxon>Bacteria</taxon>
        <taxon>Bacillati</taxon>
        <taxon>Actinomycetota</taxon>
        <taxon>Actinomycetes</taxon>
        <taxon>Mycobacteriales</taxon>
        <taxon>Corynebacteriaceae</taxon>
        <taxon>Corynebacterium</taxon>
    </lineage>
</organism>
<dbReference type="RefSeq" id="WP_123930065.1">
    <property type="nucleotide sequence ID" value="NZ_CP033896.1"/>
</dbReference>
<keyword evidence="5" id="KW-0460">Magnesium</keyword>
<dbReference type="OrthoDB" id="9802805at2"/>
<dbReference type="GO" id="GO:0046872">
    <property type="term" value="F:metal ion binding"/>
    <property type="evidence" value="ECO:0007669"/>
    <property type="project" value="UniProtKB-KW"/>
</dbReference>
<evidence type="ECO:0000256" key="4">
    <source>
        <dbReference type="ARBA" id="ARBA00022801"/>
    </source>
</evidence>
<evidence type="ECO:0000256" key="2">
    <source>
        <dbReference type="ARBA" id="ARBA00001946"/>
    </source>
</evidence>
<evidence type="ECO:0000256" key="3">
    <source>
        <dbReference type="ARBA" id="ARBA00022723"/>
    </source>
</evidence>
<dbReference type="KEGG" id="ccho:CCHOA_10900"/>
<proteinExistence type="predicted"/>
<evidence type="ECO:0000313" key="8">
    <source>
        <dbReference type="EMBL" id="AZA14558.1"/>
    </source>
</evidence>
<dbReference type="PANTHER" id="PTHR12992:SF11">
    <property type="entry name" value="MITOCHONDRIAL COENZYME A DIPHOSPHATASE NUDT8"/>
    <property type="match status" value="1"/>
</dbReference>
<keyword evidence="9" id="KW-1185">Reference proteome</keyword>
<dbReference type="InterPro" id="IPR015797">
    <property type="entry name" value="NUDIX_hydrolase-like_dom_sf"/>
</dbReference>
<dbReference type="CDD" id="cd03426">
    <property type="entry name" value="NUDIX_CoAse_Nudt7"/>
    <property type="match status" value="1"/>
</dbReference>
<dbReference type="EMBL" id="CP033896">
    <property type="protein sequence ID" value="AZA14558.1"/>
    <property type="molecule type" value="Genomic_DNA"/>
</dbReference>
<name>A0A3G6JBS6_9CORY</name>
<keyword evidence="6" id="KW-0464">Manganese</keyword>
<keyword evidence="3" id="KW-0479">Metal-binding</keyword>
<dbReference type="PANTHER" id="PTHR12992">
    <property type="entry name" value="NUDIX HYDROLASE"/>
    <property type="match status" value="1"/>
</dbReference>
<dbReference type="Gene3D" id="3.90.79.10">
    <property type="entry name" value="Nucleoside Triphosphate Pyrophosphohydrolase"/>
    <property type="match status" value="1"/>
</dbReference>
<evidence type="ECO:0000256" key="6">
    <source>
        <dbReference type="ARBA" id="ARBA00023211"/>
    </source>
</evidence>
<comment type="cofactor">
    <cofactor evidence="1">
        <name>Mn(2+)</name>
        <dbReference type="ChEBI" id="CHEBI:29035"/>
    </cofactor>
</comment>
<sequence>MEAQQHDFTSKPAAAHRVPPWLAPLVTVANNGKLHTYFPEWDLGAALRELPARAAVLALFHGDPTATTLPDDAQILLTHRPPHMRAHAGQVSFPGGRIDPTDAHVTAAALREAFEEVGIVPTEIQPLAVADNFPVRSARYPVAPVIGFWQQPRRLPIVNGDETDAILHTPIAQLLDPDSRVTVRWNSFTGPGFYVEGYLVWGFTAAVLQAMLRAGGFEAPGFRAPEVDLSAALAASGNNERPLQD</sequence>
<keyword evidence="4 8" id="KW-0378">Hydrolase</keyword>
<dbReference type="AlphaFoldDB" id="A0A3G6JBS6"/>
<dbReference type="GO" id="GO:0010945">
    <property type="term" value="F:coenzyme A diphosphatase activity"/>
    <property type="evidence" value="ECO:0007669"/>
    <property type="project" value="InterPro"/>
</dbReference>
<dbReference type="Proteomes" id="UP000269019">
    <property type="component" value="Chromosome"/>
</dbReference>
<evidence type="ECO:0000259" key="7">
    <source>
        <dbReference type="PROSITE" id="PS51462"/>
    </source>
</evidence>
<evidence type="ECO:0000256" key="5">
    <source>
        <dbReference type="ARBA" id="ARBA00022842"/>
    </source>
</evidence>
<gene>
    <name evidence="8" type="ORF">CCHOA_10900</name>
</gene>
<evidence type="ECO:0000256" key="1">
    <source>
        <dbReference type="ARBA" id="ARBA00001936"/>
    </source>
</evidence>
<protein>
    <submittedName>
        <fullName evidence="8">Putative NUDIX hydrolase</fullName>
    </submittedName>
</protein>
<accession>A0A3G6JBS6</accession>
<evidence type="ECO:0000313" key="9">
    <source>
        <dbReference type="Proteomes" id="UP000269019"/>
    </source>
</evidence>
<dbReference type="Pfam" id="PF00293">
    <property type="entry name" value="NUDIX"/>
    <property type="match status" value="1"/>
</dbReference>
<comment type="cofactor">
    <cofactor evidence="2">
        <name>Mg(2+)</name>
        <dbReference type="ChEBI" id="CHEBI:18420"/>
    </cofactor>
</comment>
<dbReference type="InterPro" id="IPR000086">
    <property type="entry name" value="NUDIX_hydrolase_dom"/>
</dbReference>
<dbReference type="InterPro" id="IPR045121">
    <property type="entry name" value="CoAse"/>
</dbReference>